<reference evidence="2 3" key="1">
    <citation type="submission" date="2018-06" db="EMBL/GenBank/DDBJ databases">
        <title>Comparative genomics reveals the genomic features of Rhizophagus irregularis, R. cerebriforme, R. diaphanum and Gigaspora rosea, and their symbiotic lifestyle signature.</title>
        <authorList>
            <person name="Morin E."/>
            <person name="San Clemente H."/>
            <person name="Chen E.C.H."/>
            <person name="De La Providencia I."/>
            <person name="Hainaut M."/>
            <person name="Kuo A."/>
            <person name="Kohler A."/>
            <person name="Murat C."/>
            <person name="Tang N."/>
            <person name="Roy S."/>
            <person name="Loubradou J."/>
            <person name="Henrissat B."/>
            <person name="Grigoriev I.V."/>
            <person name="Corradi N."/>
            <person name="Roux C."/>
            <person name="Martin F.M."/>
        </authorList>
    </citation>
    <scope>NUCLEOTIDE SEQUENCE [LARGE SCALE GENOMIC DNA]</scope>
    <source>
        <strain evidence="2 3">DAOM 194757</strain>
    </source>
</reference>
<sequence length="164" mass="18625">MVPGASIFSTILPTRKKIPVQLPAREVNFTNSSSVINDEHFAEISSWIDRRPSKYDVTKLPYKFNLLLRGSRDGFTRETFHRLCDNIPGTVSIIKVNDTNEILGGYNSLVWTSNYPSERSKTTDSFIFSLKSQNLPNSILSRIIHANEIIGCVRIMVQFLVTFI</sequence>
<evidence type="ECO:0000313" key="2">
    <source>
        <dbReference type="EMBL" id="RIB01207.1"/>
    </source>
</evidence>
<dbReference type="InterPro" id="IPR006571">
    <property type="entry name" value="TLDc_dom"/>
</dbReference>
<protein>
    <recommendedName>
        <fullName evidence="1">TLDc domain-containing protein</fullName>
    </recommendedName>
</protein>
<organism evidence="2 3">
    <name type="scientific">Gigaspora rosea</name>
    <dbReference type="NCBI Taxonomy" id="44941"/>
    <lineage>
        <taxon>Eukaryota</taxon>
        <taxon>Fungi</taxon>
        <taxon>Fungi incertae sedis</taxon>
        <taxon>Mucoromycota</taxon>
        <taxon>Glomeromycotina</taxon>
        <taxon>Glomeromycetes</taxon>
        <taxon>Diversisporales</taxon>
        <taxon>Gigasporaceae</taxon>
        <taxon>Gigaspora</taxon>
    </lineage>
</organism>
<dbReference type="PROSITE" id="PS51886">
    <property type="entry name" value="TLDC"/>
    <property type="match status" value="1"/>
</dbReference>
<proteinExistence type="predicted"/>
<feature type="domain" description="TLDc" evidence="1">
    <location>
        <begin position="34"/>
        <end position="164"/>
    </location>
</feature>
<dbReference type="Proteomes" id="UP000266673">
    <property type="component" value="Unassembled WGS sequence"/>
</dbReference>
<evidence type="ECO:0000259" key="1">
    <source>
        <dbReference type="PROSITE" id="PS51886"/>
    </source>
</evidence>
<gene>
    <name evidence="2" type="ORF">C2G38_2231557</name>
</gene>
<name>A0A397TWS5_9GLOM</name>
<evidence type="ECO:0000313" key="3">
    <source>
        <dbReference type="Proteomes" id="UP000266673"/>
    </source>
</evidence>
<dbReference type="OrthoDB" id="2439862at2759"/>
<dbReference type="AlphaFoldDB" id="A0A397TWS5"/>
<dbReference type="Pfam" id="PF07534">
    <property type="entry name" value="TLD"/>
    <property type="match status" value="1"/>
</dbReference>
<keyword evidence="3" id="KW-1185">Reference proteome</keyword>
<dbReference type="EMBL" id="QKWP01003257">
    <property type="protein sequence ID" value="RIB01207.1"/>
    <property type="molecule type" value="Genomic_DNA"/>
</dbReference>
<comment type="caution">
    <text evidence="2">The sequence shown here is derived from an EMBL/GenBank/DDBJ whole genome shotgun (WGS) entry which is preliminary data.</text>
</comment>
<accession>A0A397TWS5</accession>